<dbReference type="OrthoDB" id="7305021at2"/>
<name>A0A160JEB0_9PROT</name>
<dbReference type="Proteomes" id="UP000077405">
    <property type="component" value="Chromosome"/>
</dbReference>
<protein>
    <submittedName>
        <fullName evidence="1">Uncharacterized protein</fullName>
    </submittedName>
</protein>
<sequence>MTDTPDPTATRPVSARVPVPLADQIALVQARQGLRTLSDAVIHVLDKGLDAIANERAKTERLEATVARIDDLLITVVAVLNLVHDLDPADVAATKAAILEQLGHPRRTVPSVRDGFHPKEAGA</sequence>
<dbReference type="KEGG" id="ahu:A6A40_03890"/>
<evidence type="ECO:0000313" key="2">
    <source>
        <dbReference type="Proteomes" id="UP000077405"/>
    </source>
</evidence>
<dbReference type="EMBL" id="CP015285">
    <property type="protein sequence ID" value="ANC91110.1"/>
    <property type="molecule type" value="Genomic_DNA"/>
</dbReference>
<organism evidence="1 2">
    <name type="scientific">Azospirillum humicireducens</name>
    <dbReference type="NCBI Taxonomy" id="1226968"/>
    <lineage>
        <taxon>Bacteria</taxon>
        <taxon>Pseudomonadati</taxon>
        <taxon>Pseudomonadota</taxon>
        <taxon>Alphaproteobacteria</taxon>
        <taxon>Rhodospirillales</taxon>
        <taxon>Azospirillaceae</taxon>
        <taxon>Azospirillum</taxon>
    </lineage>
</organism>
<gene>
    <name evidence="1" type="ORF">A6A40_03890</name>
</gene>
<keyword evidence="2" id="KW-1185">Reference proteome</keyword>
<proteinExistence type="predicted"/>
<evidence type="ECO:0000313" key="1">
    <source>
        <dbReference type="EMBL" id="ANC91110.1"/>
    </source>
</evidence>
<dbReference type="RefSeq" id="WP_063634199.1">
    <property type="nucleotide sequence ID" value="NZ_CP015285.1"/>
</dbReference>
<reference evidence="1 2" key="1">
    <citation type="journal article" date="2013" name="Int. J. Syst. Evol. Microbiol.">
        <title>Azospirillum humicireducens sp. nov., a nitrogen-fixing bacterium isolated from a microbial fuel cell.</title>
        <authorList>
            <person name="Zhou S."/>
            <person name="Han L."/>
            <person name="Wang Y."/>
            <person name="Yang G."/>
            <person name="Zhuang L."/>
            <person name="Hu P."/>
        </authorList>
    </citation>
    <scope>NUCLEOTIDE SEQUENCE [LARGE SCALE GENOMIC DNA]</scope>
    <source>
        <strain evidence="1 2">SgZ-5</strain>
    </source>
</reference>
<accession>A0A160JEB0</accession>
<dbReference type="AlphaFoldDB" id="A0A160JEB0"/>
<dbReference type="STRING" id="1226968.A6A40_03890"/>